<dbReference type="OrthoDB" id="9774737at2"/>
<feature type="binding site" evidence="8">
    <location>
        <position position="180"/>
    </location>
    <ligand>
        <name>NAD(+)</name>
        <dbReference type="ChEBI" id="CHEBI:57540"/>
    </ligand>
</feature>
<evidence type="ECO:0000313" key="10">
    <source>
        <dbReference type="Proteomes" id="UP000295537"/>
    </source>
</evidence>
<keyword evidence="8" id="KW-0963">Cytoplasm</keyword>
<protein>
    <recommendedName>
        <fullName evidence="8">NAD kinase</fullName>
        <ecNumber evidence="8">2.7.1.23</ecNumber>
    </recommendedName>
    <alternativeName>
        <fullName evidence="8">ATP-dependent NAD kinase</fullName>
    </alternativeName>
</protein>
<dbReference type="HAMAP" id="MF_00361">
    <property type="entry name" value="NAD_kinase"/>
    <property type="match status" value="1"/>
</dbReference>
<dbReference type="GO" id="GO:0019674">
    <property type="term" value="P:NAD+ metabolic process"/>
    <property type="evidence" value="ECO:0007669"/>
    <property type="project" value="InterPro"/>
</dbReference>
<keyword evidence="4 8" id="KW-0067">ATP-binding</keyword>
<dbReference type="FunFam" id="2.60.200.30:FF:000009">
    <property type="entry name" value="Poly(P)/ATP NAD kinase"/>
    <property type="match status" value="1"/>
</dbReference>
<dbReference type="PANTHER" id="PTHR20275">
    <property type="entry name" value="NAD KINASE"/>
    <property type="match status" value="1"/>
</dbReference>
<dbReference type="GO" id="GO:0003951">
    <property type="term" value="F:NAD+ kinase activity"/>
    <property type="evidence" value="ECO:0007669"/>
    <property type="project" value="UniProtKB-UniRule"/>
</dbReference>
<accession>A0A4R2N5K5</accession>
<dbReference type="Pfam" id="PF01513">
    <property type="entry name" value="NAD_kinase"/>
    <property type="match status" value="1"/>
</dbReference>
<reference evidence="9 10" key="1">
    <citation type="submission" date="2019-03" db="EMBL/GenBank/DDBJ databases">
        <title>Genomic Encyclopedia of Type Strains, Phase IV (KMG-IV): sequencing the most valuable type-strain genomes for metagenomic binning, comparative biology and taxonomic classification.</title>
        <authorList>
            <person name="Goeker M."/>
        </authorList>
    </citation>
    <scope>NUCLEOTIDE SEQUENCE [LARGE SCALE GENOMIC DNA]</scope>
    <source>
        <strain evidence="9 10">DSM 16380</strain>
    </source>
</reference>
<keyword evidence="5 8" id="KW-0521">NADP</keyword>
<evidence type="ECO:0000256" key="5">
    <source>
        <dbReference type="ARBA" id="ARBA00022857"/>
    </source>
</evidence>
<dbReference type="Gene3D" id="3.40.50.10330">
    <property type="entry name" value="Probable inorganic polyphosphate/atp-NAD kinase, domain 1"/>
    <property type="match status" value="1"/>
</dbReference>
<comment type="catalytic activity">
    <reaction evidence="7 8">
        <text>NAD(+) + ATP = ADP + NADP(+) + H(+)</text>
        <dbReference type="Rhea" id="RHEA:18629"/>
        <dbReference type="ChEBI" id="CHEBI:15378"/>
        <dbReference type="ChEBI" id="CHEBI:30616"/>
        <dbReference type="ChEBI" id="CHEBI:57540"/>
        <dbReference type="ChEBI" id="CHEBI:58349"/>
        <dbReference type="ChEBI" id="CHEBI:456216"/>
        <dbReference type="EC" id="2.7.1.23"/>
    </reaction>
</comment>
<keyword evidence="10" id="KW-1185">Reference proteome</keyword>
<proteinExistence type="inferred from homology"/>
<dbReference type="SUPFAM" id="SSF111331">
    <property type="entry name" value="NAD kinase/diacylglycerol kinase-like"/>
    <property type="match status" value="1"/>
</dbReference>
<dbReference type="GO" id="GO:0006741">
    <property type="term" value="P:NADP+ biosynthetic process"/>
    <property type="evidence" value="ECO:0007669"/>
    <property type="project" value="UniProtKB-UniRule"/>
</dbReference>
<comment type="caution">
    <text evidence="9">The sequence shown here is derived from an EMBL/GenBank/DDBJ whole genome shotgun (WGS) entry which is preliminary data.</text>
</comment>
<comment type="similarity">
    <text evidence="8">Belongs to the NAD kinase family.</text>
</comment>
<dbReference type="GO" id="GO:0046872">
    <property type="term" value="F:metal ion binding"/>
    <property type="evidence" value="ECO:0007669"/>
    <property type="project" value="UniProtKB-UniRule"/>
</dbReference>
<evidence type="ECO:0000256" key="3">
    <source>
        <dbReference type="ARBA" id="ARBA00022777"/>
    </source>
</evidence>
<dbReference type="EC" id="2.7.1.23" evidence="8"/>
<evidence type="ECO:0000256" key="6">
    <source>
        <dbReference type="ARBA" id="ARBA00023027"/>
    </source>
</evidence>
<feature type="binding site" evidence="8">
    <location>
        <position position="178"/>
    </location>
    <ligand>
        <name>NAD(+)</name>
        <dbReference type="ChEBI" id="CHEBI:57540"/>
    </ligand>
</feature>
<keyword evidence="2 8" id="KW-0547">Nucleotide-binding</keyword>
<evidence type="ECO:0000256" key="7">
    <source>
        <dbReference type="ARBA" id="ARBA00047925"/>
    </source>
</evidence>
<dbReference type="InterPro" id="IPR017438">
    <property type="entry name" value="ATP-NAD_kinase_N"/>
</dbReference>
<comment type="subcellular location">
    <subcellularLocation>
        <location evidence="8">Cytoplasm</location>
    </subcellularLocation>
</comment>
<dbReference type="GO" id="GO:0051287">
    <property type="term" value="F:NAD binding"/>
    <property type="evidence" value="ECO:0007669"/>
    <property type="project" value="UniProtKB-ARBA"/>
</dbReference>
<organism evidence="9 10">
    <name type="scientific">Nicoletella semolina</name>
    <dbReference type="NCBI Taxonomy" id="271160"/>
    <lineage>
        <taxon>Bacteria</taxon>
        <taxon>Pseudomonadati</taxon>
        <taxon>Pseudomonadota</taxon>
        <taxon>Gammaproteobacteria</taxon>
        <taxon>Pasteurellales</taxon>
        <taxon>Pasteurellaceae</taxon>
        <taxon>Nicoletella</taxon>
    </lineage>
</organism>
<dbReference type="Gene3D" id="2.60.200.30">
    <property type="entry name" value="Probable inorganic polyphosphate/atp-NAD kinase, domain 2"/>
    <property type="match status" value="1"/>
</dbReference>
<keyword evidence="1 8" id="KW-0808">Transferase</keyword>
<dbReference type="NCBIfam" id="NF002893">
    <property type="entry name" value="PRK03378.1"/>
    <property type="match status" value="1"/>
</dbReference>
<name>A0A4R2N5K5_9PAST</name>
<comment type="caution">
    <text evidence="8">Lacks conserved residue(s) required for the propagation of feature annotation.</text>
</comment>
<evidence type="ECO:0000256" key="8">
    <source>
        <dbReference type="HAMAP-Rule" id="MF_00361"/>
    </source>
</evidence>
<feature type="active site" description="Proton acceptor" evidence="8">
    <location>
        <position position="75"/>
    </location>
</feature>
<comment type="cofactor">
    <cofactor evidence="8">
        <name>a divalent metal cation</name>
        <dbReference type="ChEBI" id="CHEBI:60240"/>
    </cofactor>
</comment>
<evidence type="ECO:0000313" key="9">
    <source>
        <dbReference type="EMBL" id="TCP16123.1"/>
    </source>
</evidence>
<dbReference type="RefSeq" id="WP_132501918.1">
    <property type="nucleotide sequence ID" value="NZ_LVXA01000001.1"/>
</dbReference>
<evidence type="ECO:0000256" key="2">
    <source>
        <dbReference type="ARBA" id="ARBA00022741"/>
    </source>
</evidence>
<dbReference type="InterPro" id="IPR002504">
    <property type="entry name" value="NADK"/>
</dbReference>
<dbReference type="GO" id="GO:0005737">
    <property type="term" value="C:cytoplasm"/>
    <property type="evidence" value="ECO:0007669"/>
    <property type="project" value="UniProtKB-SubCell"/>
</dbReference>
<dbReference type="AlphaFoldDB" id="A0A4R2N5K5"/>
<dbReference type="PANTHER" id="PTHR20275:SF0">
    <property type="entry name" value="NAD KINASE"/>
    <property type="match status" value="1"/>
</dbReference>
<comment type="function">
    <text evidence="8">Involved in the regulation of the intracellular balance of NAD and NADP, and is a key enzyme in the biosynthesis of NADP. Catalyzes specifically the phosphorylation on 2'-hydroxyl of the adenosine moiety of NAD to yield NADP.</text>
</comment>
<sequence>MPQQHLSRQFNTIAIVGKPRHEIALETHLAVYNWLKDRKYQVLVEETIAQQLHLLPTHLKHIGENADLVIVIGGDGNMLGIARQLAQYHVPLIGINRGNLGFLTDIAPKTTFEQLHNCLERGEFFIEERFLLDVQIERYGKMIDSNNALNEIVVHSSQIARMINFEVCIDGKFAFSQRSDGLIIATPTGSTAYSLSAGGPILTPNLNAIALVPMNPHSLSSRPLVVDGDSHISLRFAQSNQTNLVISCDSQQLLPFNVDDRIIVQKSPHKLKLLHLKDYNYFNVLGSKLGWLSKLF</sequence>
<dbReference type="GO" id="GO:0005524">
    <property type="term" value="F:ATP binding"/>
    <property type="evidence" value="ECO:0007669"/>
    <property type="project" value="UniProtKB-KW"/>
</dbReference>
<dbReference type="InterPro" id="IPR016064">
    <property type="entry name" value="NAD/diacylglycerol_kinase_sf"/>
</dbReference>
<keyword evidence="6 8" id="KW-0520">NAD</keyword>
<dbReference type="EMBL" id="SLXJ01000014">
    <property type="protein sequence ID" value="TCP16123.1"/>
    <property type="molecule type" value="Genomic_DNA"/>
</dbReference>
<feature type="binding site" evidence="8">
    <location>
        <begin position="75"/>
        <end position="76"/>
    </location>
    <ligand>
        <name>NAD(+)</name>
        <dbReference type="ChEBI" id="CHEBI:57540"/>
    </ligand>
</feature>
<feature type="binding site" evidence="8">
    <location>
        <position position="161"/>
    </location>
    <ligand>
        <name>NAD(+)</name>
        <dbReference type="ChEBI" id="CHEBI:57540"/>
    </ligand>
</feature>
<evidence type="ECO:0000256" key="1">
    <source>
        <dbReference type="ARBA" id="ARBA00022679"/>
    </source>
</evidence>
<feature type="binding site" evidence="8">
    <location>
        <begin position="191"/>
        <end position="196"/>
    </location>
    <ligand>
        <name>NAD(+)</name>
        <dbReference type="ChEBI" id="CHEBI:57540"/>
    </ligand>
</feature>
<feature type="binding site" evidence="8">
    <location>
        <begin position="150"/>
        <end position="151"/>
    </location>
    <ligand>
        <name>NAD(+)</name>
        <dbReference type="ChEBI" id="CHEBI:57540"/>
    </ligand>
</feature>
<evidence type="ECO:0000256" key="4">
    <source>
        <dbReference type="ARBA" id="ARBA00022840"/>
    </source>
</evidence>
<dbReference type="NCBIfam" id="NF002306">
    <property type="entry name" value="PRK01231.1"/>
    <property type="match status" value="1"/>
</dbReference>
<keyword evidence="3 8" id="KW-0418">Kinase</keyword>
<dbReference type="Proteomes" id="UP000295537">
    <property type="component" value="Unassembled WGS sequence"/>
</dbReference>
<gene>
    <name evidence="8" type="primary">nadK</name>
    <name evidence="9" type="ORF">EV693_11440</name>
</gene>
<dbReference type="NCBIfam" id="NF002579">
    <property type="entry name" value="PRK02231.1"/>
    <property type="match status" value="1"/>
</dbReference>
<feature type="binding site" evidence="8">
    <location>
        <position position="251"/>
    </location>
    <ligand>
        <name>NAD(+)</name>
        <dbReference type="ChEBI" id="CHEBI:57540"/>
    </ligand>
</feature>
<dbReference type="Pfam" id="PF20143">
    <property type="entry name" value="NAD_kinase_C"/>
    <property type="match status" value="1"/>
</dbReference>
<dbReference type="InterPro" id="IPR017437">
    <property type="entry name" value="ATP-NAD_kinase_PpnK-typ_C"/>
</dbReference>